<dbReference type="AlphaFoldDB" id="A0A512PGR7"/>
<evidence type="ECO:0000256" key="1">
    <source>
        <dbReference type="SAM" id="Phobius"/>
    </source>
</evidence>
<feature type="transmembrane region" description="Helical" evidence="1">
    <location>
        <begin position="36"/>
        <end position="53"/>
    </location>
</feature>
<keyword evidence="1" id="KW-0812">Transmembrane</keyword>
<keyword evidence="1" id="KW-0472">Membrane</keyword>
<name>A0A512PGR7_9CELL</name>
<evidence type="ECO:0000313" key="3">
    <source>
        <dbReference type="Proteomes" id="UP000321798"/>
    </source>
</evidence>
<keyword evidence="3" id="KW-1185">Reference proteome</keyword>
<dbReference type="EMBL" id="BKAL01000013">
    <property type="protein sequence ID" value="GEP70395.1"/>
    <property type="molecule type" value="Genomic_DNA"/>
</dbReference>
<organism evidence="2 3">
    <name type="scientific">Cellulomonas soli</name>
    <dbReference type="NCBI Taxonomy" id="931535"/>
    <lineage>
        <taxon>Bacteria</taxon>
        <taxon>Bacillati</taxon>
        <taxon>Actinomycetota</taxon>
        <taxon>Actinomycetes</taxon>
        <taxon>Micrococcales</taxon>
        <taxon>Cellulomonadaceae</taxon>
        <taxon>Cellulomonas</taxon>
    </lineage>
</organism>
<evidence type="ECO:0000313" key="2">
    <source>
        <dbReference type="EMBL" id="GEP70395.1"/>
    </source>
</evidence>
<sequence length="62" mass="6655">MLGKVRHALQITAITLCAAWIVVSILTFTSALDAKWMNLVAGAALLSLLAVLLPRSASKHQR</sequence>
<proteinExistence type="predicted"/>
<accession>A0A512PGR7</accession>
<feature type="transmembrane region" description="Helical" evidence="1">
    <location>
        <begin position="7"/>
        <end position="30"/>
    </location>
</feature>
<gene>
    <name evidence="2" type="ORF">CSO01_31100</name>
</gene>
<protein>
    <submittedName>
        <fullName evidence="2">Uncharacterized protein</fullName>
    </submittedName>
</protein>
<dbReference type="Proteomes" id="UP000321798">
    <property type="component" value="Unassembled WGS sequence"/>
</dbReference>
<keyword evidence="1" id="KW-1133">Transmembrane helix</keyword>
<reference evidence="2 3" key="1">
    <citation type="submission" date="2019-07" db="EMBL/GenBank/DDBJ databases">
        <title>Whole genome shotgun sequence of Cellulomonas soli NBRC 109434.</title>
        <authorList>
            <person name="Hosoyama A."/>
            <person name="Uohara A."/>
            <person name="Ohji S."/>
            <person name="Ichikawa N."/>
        </authorList>
    </citation>
    <scope>NUCLEOTIDE SEQUENCE [LARGE SCALE GENOMIC DNA]</scope>
    <source>
        <strain evidence="2 3">NBRC 109434</strain>
    </source>
</reference>
<comment type="caution">
    <text evidence="2">The sequence shown here is derived from an EMBL/GenBank/DDBJ whole genome shotgun (WGS) entry which is preliminary data.</text>
</comment>